<organism evidence="1 2">
    <name type="scientific">Discina gigas</name>
    <dbReference type="NCBI Taxonomy" id="1032678"/>
    <lineage>
        <taxon>Eukaryota</taxon>
        <taxon>Fungi</taxon>
        <taxon>Dikarya</taxon>
        <taxon>Ascomycota</taxon>
        <taxon>Pezizomycotina</taxon>
        <taxon>Pezizomycetes</taxon>
        <taxon>Pezizales</taxon>
        <taxon>Discinaceae</taxon>
        <taxon>Discina</taxon>
    </lineage>
</organism>
<comment type="caution">
    <text evidence="1">The sequence shown here is derived from an EMBL/GenBank/DDBJ whole genome shotgun (WGS) entry which is preliminary data.</text>
</comment>
<keyword evidence="2" id="KW-1185">Reference proteome</keyword>
<name>A0ABR3G961_9PEZI</name>
<sequence>MSLASSTPERCTARERAARLITAHPYLDTPGSHWRPGLAIKMVQPPAITVSAHVECTLLVTSLLRCHPRFEIRSPKSAFRMCEEFMTTRQHNIFLRVPEHAGRVPNSCEGSRRLGPGHELGVVLDRGMHVRKLDSEERQRIAIGELRVKRHKMRSLDPLERQAEAALLLNSRYRIDWAKDSEKRTIG</sequence>
<dbReference type="EMBL" id="JBBBZM010000171">
    <property type="protein sequence ID" value="KAL0632403.1"/>
    <property type="molecule type" value="Genomic_DNA"/>
</dbReference>
<protein>
    <submittedName>
        <fullName evidence="1">Uncharacterized protein</fullName>
    </submittedName>
</protein>
<gene>
    <name evidence="1" type="ORF">Q9L58_008726</name>
</gene>
<reference evidence="1 2" key="1">
    <citation type="submission" date="2024-02" db="EMBL/GenBank/DDBJ databases">
        <title>Discinaceae phylogenomics.</title>
        <authorList>
            <person name="Dirks A.C."/>
            <person name="James T.Y."/>
        </authorList>
    </citation>
    <scope>NUCLEOTIDE SEQUENCE [LARGE SCALE GENOMIC DNA]</scope>
    <source>
        <strain evidence="1 2">ACD0624</strain>
    </source>
</reference>
<accession>A0ABR3G961</accession>
<evidence type="ECO:0000313" key="2">
    <source>
        <dbReference type="Proteomes" id="UP001447188"/>
    </source>
</evidence>
<proteinExistence type="predicted"/>
<dbReference type="Proteomes" id="UP001447188">
    <property type="component" value="Unassembled WGS sequence"/>
</dbReference>
<evidence type="ECO:0000313" key="1">
    <source>
        <dbReference type="EMBL" id="KAL0632403.1"/>
    </source>
</evidence>